<evidence type="ECO:0000313" key="4">
    <source>
        <dbReference type="EMBL" id="KRJ97045.1"/>
    </source>
</evidence>
<dbReference type="Proteomes" id="UP000002282">
    <property type="component" value="Chromosome 2L"/>
</dbReference>
<evidence type="ECO:0000256" key="1">
    <source>
        <dbReference type="SAM" id="SignalP"/>
    </source>
</evidence>
<reference evidence="3" key="1">
    <citation type="submission" date="2006-01" db="EMBL/GenBank/DDBJ databases">
        <title>The Genome of Drosophila yakuba.</title>
        <authorList>
            <consortium name="The Drosophila yakuba Sequencing Consortium"/>
        </authorList>
    </citation>
    <scope>NUCLEOTIDE SEQUENCE</scope>
    <source>
        <strain evidence="3">Tai18E2</strain>
    </source>
</reference>
<dbReference type="FunFam" id="3.10.100.10:FF:000135">
    <property type="entry name" value="GM16651"/>
    <property type="match status" value="1"/>
</dbReference>
<dbReference type="SMART" id="SM00034">
    <property type="entry name" value="CLECT"/>
    <property type="match status" value="1"/>
</dbReference>
<dbReference type="SMR" id="B4P2W0"/>
<feature type="chain" id="PRO_5014299000" evidence="1">
    <location>
        <begin position="21"/>
        <end position="249"/>
    </location>
</feature>
<reference evidence="3" key="4">
    <citation type="submission" date="2015-11" db="EMBL/GenBank/DDBJ databases">
        <authorList>
            <consortium name="FlyBase"/>
        </authorList>
    </citation>
    <scope>NUCLEOTIDE SEQUENCE</scope>
    <source>
        <strain evidence="3">Tai18E2</strain>
    </source>
</reference>
<dbReference type="AlphaFoldDB" id="B4P2W0"/>
<dbReference type="EMBL" id="CM000157">
    <property type="protein sequence ID" value="EDW87167.1"/>
    <property type="molecule type" value="Genomic_DNA"/>
</dbReference>
<dbReference type="KEGG" id="dya:Dyak_GE15974"/>
<evidence type="ECO:0000259" key="2">
    <source>
        <dbReference type="PROSITE" id="PS50041"/>
    </source>
</evidence>
<protein>
    <submittedName>
        <fullName evidence="3">Uncharacterized protein, isoform A</fullName>
    </submittedName>
    <submittedName>
        <fullName evidence="4">Uncharacterized protein, isoform B</fullName>
    </submittedName>
</protein>
<dbReference type="HOGENOM" id="CLU_049894_13_0_1"/>
<dbReference type="InterPro" id="IPR050111">
    <property type="entry name" value="C-type_lectin/snaclec_domain"/>
</dbReference>
<dbReference type="SUPFAM" id="SSF56436">
    <property type="entry name" value="C-type lectin-like"/>
    <property type="match status" value="1"/>
</dbReference>
<reference evidence="3 5" key="2">
    <citation type="journal article" date="2007" name="Nature">
        <title>Evolution of genes and genomes on the Drosophila phylogeny.</title>
        <authorList>
            <consortium name="Drosophila 12 Genomes Consortium"/>
            <person name="Clark A.G."/>
            <person name="Eisen M.B."/>
            <person name="Smith D.R."/>
            <person name="Bergman C.M."/>
            <person name="Oliver B."/>
            <person name="Markow T.A."/>
            <person name="Kaufman T.C."/>
            <person name="Kellis M."/>
            <person name="Gelbart W."/>
            <person name="Iyer V.N."/>
            <person name="Pollard D.A."/>
            <person name="Sackton T.B."/>
            <person name="Larracuente A.M."/>
            <person name="Singh N.D."/>
            <person name="Abad J.P."/>
            <person name="Abt D.N."/>
            <person name="Adryan B."/>
            <person name="Aguade M."/>
            <person name="Akashi H."/>
            <person name="Anderson W.W."/>
            <person name="Aquadro C.F."/>
            <person name="Ardell D.H."/>
            <person name="Arguello R."/>
            <person name="Artieri C.G."/>
            <person name="Barbash D.A."/>
            <person name="Barker D."/>
            <person name="Barsanti P."/>
            <person name="Batterham P."/>
            <person name="Batzoglou S."/>
            <person name="Begun D."/>
            <person name="Bhutkar A."/>
            <person name="Blanco E."/>
            <person name="Bosak S.A."/>
            <person name="Bradley R.K."/>
            <person name="Brand A.D."/>
            <person name="Brent M.R."/>
            <person name="Brooks A.N."/>
            <person name="Brown R.H."/>
            <person name="Butlin R.K."/>
            <person name="Caggese C."/>
            <person name="Calvi B.R."/>
            <person name="Bernardo de Carvalho A."/>
            <person name="Caspi A."/>
            <person name="Castrezana S."/>
            <person name="Celniker S.E."/>
            <person name="Chang J.L."/>
            <person name="Chapple C."/>
            <person name="Chatterji S."/>
            <person name="Chinwalla A."/>
            <person name="Civetta A."/>
            <person name="Clifton S.W."/>
            <person name="Comeron J.M."/>
            <person name="Costello J.C."/>
            <person name="Coyne J.A."/>
            <person name="Daub J."/>
            <person name="David R.G."/>
            <person name="Delcher A.L."/>
            <person name="Delehaunty K."/>
            <person name="Do C.B."/>
            <person name="Ebling H."/>
            <person name="Edwards K."/>
            <person name="Eickbush T."/>
            <person name="Evans J.D."/>
            <person name="Filipski A."/>
            <person name="Findeiss S."/>
            <person name="Freyhult E."/>
            <person name="Fulton L."/>
            <person name="Fulton R."/>
            <person name="Garcia A.C."/>
            <person name="Gardiner A."/>
            <person name="Garfield D.A."/>
            <person name="Garvin B.E."/>
            <person name="Gibson G."/>
            <person name="Gilbert D."/>
            <person name="Gnerre S."/>
            <person name="Godfrey J."/>
            <person name="Good R."/>
            <person name="Gotea V."/>
            <person name="Gravely B."/>
            <person name="Greenberg A.J."/>
            <person name="Griffiths-Jones S."/>
            <person name="Gross S."/>
            <person name="Guigo R."/>
            <person name="Gustafson E.A."/>
            <person name="Haerty W."/>
            <person name="Hahn M.W."/>
            <person name="Halligan D.L."/>
            <person name="Halpern A.L."/>
            <person name="Halter G.M."/>
            <person name="Han M.V."/>
            <person name="Heger A."/>
            <person name="Hillier L."/>
            <person name="Hinrichs A.S."/>
            <person name="Holmes I."/>
            <person name="Hoskins R.A."/>
            <person name="Hubisz M.J."/>
            <person name="Hultmark D."/>
            <person name="Huntley M.A."/>
            <person name="Jaffe D.B."/>
            <person name="Jagadeeshan S."/>
            <person name="Jeck W.R."/>
            <person name="Johnson J."/>
            <person name="Jones C.D."/>
            <person name="Jordan W.C."/>
            <person name="Karpen G.H."/>
            <person name="Kataoka E."/>
            <person name="Keightley P.D."/>
            <person name="Kheradpour P."/>
            <person name="Kirkness E.F."/>
            <person name="Koerich L.B."/>
            <person name="Kristiansen K."/>
            <person name="Kudrna D."/>
            <person name="Kulathinal R.J."/>
            <person name="Kumar S."/>
            <person name="Kwok R."/>
            <person name="Lander E."/>
            <person name="Langley C.H."/>
            <person name="Lapoint R."/>
            <person name="Lazzaro B.P."/>
            <person name="Lee S.J."/>
            <person name="Levesque L."/>
            <person name="Li R."/>
            <person name="Lin C.F."/>
            <person name="Lin M.F."/>
            <person name="Lindblad-Toh K."/>
            <person name="Llopart A."/>
            <person name="Long M."/>
            <person name="Low L."/>
            <person name="Lozovsky E."/>
            <person name="Lu J."/>
            <person name="Luo M."/>
            <person name="Machado C.A."/>
            <person name="Makalowski W."/>
            <person name="Marzo M."/>
            <person name="Matsuda M."/>
            <person name="Matzkin L."/>
            <person name="McAllister B."/>
            <person name="McBride C.S."/>
            <person name="McKernan B."/>
            <person name="McKernan K."/>
            <person name="Mendez-Lago M."/>
            <person name="Minx P."/>
            <person name="Mollenhauer M.U."/>
            <person name="Montooth K."/>
            <person name="Mount S.M."/>
            <person name="Mu X."/>
            <person name="Myers E."/>
            <person name="Negre B."/>
            <person name="Newfeld S."/>
            <person name="Nielsen R."/>
            <person name="Noor M.A."/>
            <person name="O'Grady P."/>
            <person name="Pachter L."/>
            <person name="Papaceit M."/>
            <person name="Parisi M.J."/>
            <person name="Parisi M."/>
            <person name="Parts L."/>
            <person name="Pedersen J.S."/>
            <person name="Pesole G."/>
            <person name="Phillippy A.M."/>
            <person name="Ponting C.P."/>
            <person name="Pop M."/>
            <person name="Porcelli D."/>
            <person name="Powell J.R."/>
            <person name="Prohaska S."/>
            <person name="Pruitt K."/>
            <person name="Puig M."/>
            <person name="Quesneville H."/>
            <person name="Ram K.R."/>
            <person name="Rand D."/>
            <person name="Rasmussen M.D."/>
            <person name="Reed L.K."/>
            <person name="Reenan R."/>
            <person name="Reily A."/>
            <person name="Remington K.A."/>
            <person name="Rieger T.T."/>
            <person name="Ritchie M.G."/>
            <person name="Robin C."/>
            <person name="Rogers Y.H."/>
            <person name="Rohde C."/>
            <person name="Rozas J."/>
            <person name="Rubenfield M.J."/>
            <person name="Ruiz A."/>
            <person name="Russo S."/>
            <person name="Salzberg S.L."/>
            <person name="Sanchez-Gracia A."/>
            <person name="Saranga D.J."/>
            <person name="Sato H."/>
            <person name="Schaeffer S.W."/>
            <person name="Schatz M.C."/>
            <person name="Schlenke T."/>
            <person name="Schwartz R."/>
            <person name="Segarra C."/>
            <person name="Singh R.S."/>
            <person name="Sirot L."/>
            <person name="Sirota M."/>
            <person name="Sisneros N.B."/>
            <person name="Smith C.D."/>
            <person name="Smith T.F."/>
            <person name="Spieth J."/>
            <person name="Stage D.E."/>
            <person name="Stark A."/>
            <person name="Stephan W."/>
            <person name="Strausberg R.L."/>
            <person name="Strempel S."/>
            <person name="Sturgill D."/>
            <person name="Sutton G."/>
            <person name="Sutton G.G."/>
            <person name="Tao W."/>
            <person name="Teichmann S."/>
            <person name="Tobari Y.N."/>
            <person name="Tomimura Y."/>
            <person name="Tsolas J.M."/>
            <person name="Valente V.L."/>
            <person name="Venter E."/>
            <person name="Venter J.C."/>
            <person name="Vicario S."/>
            <person name="Vieira F.G."/>
            <person name="Vilella A.J."/>
            <person name="Villasante A."/>
            <person name="Walenz B."/>
            <person name="Wang J."/>
            <person name="Wasserman M."/>
            <person name="Watts T."/>
            <person name="Wilson D."/>
            <person name="Wilson R.K."/>
            <person name="Wing R.A."/>
            <person name="Wolfner M.F."/>
            <person name="Wong A."/>
            <person name="Wong G.K."/>
            <person name="Wu C.I."/>
            <person name="Wu G."/>
            <person name="Yamamoto D."/>
            <person name="Yang H.P."/>
            <person name="Yang S.P."/>
            <person name="Yorke J.A."/>
            <person name="Yoshida K."/>
            <person name="Zdobnov E."/>
            <person name="Zhang P."/>
            <person name="Zhang Y."/>
            <person name="Zimin A.V."/>
            <person name="Baldwin J."/>
            <person name="Abdouelleil A."/>
            <person name="Abdulkadir J."/>
            <person name="Abebe A."/>
            <person name="Abera B."/>
            <person name="Abreu J."/>
            <person name="Acer S.C."/>
            <person name="Aftuck L."/>
            <person name="Alexander A."/>
            <person name="An P."/>
            <person name="Anderson E."/>
            <person name="Anderson S."/>
            <person name="Arachi H."/>
            <person name="Azer M."/>
            <person name="Bachantsang P."/>
            <person name="Barry A."/>
            <person name="Bayul T."/>
            <person name="Berlin A."/>
            <person name="Bessette D."/>
            <person name="Bloom T."/>
            <person name="Blye J."/>
            <person name="Boguslavskiy L."/>
            <person name="Bonnet C."/>
            <person name="Boukhgalter B."/>
            <person name="Bourzgui I."/>
            <person name="Brown A."/>
            <person name="Cahill P."/>
            <person name="Channer S."/>
            <person name="Cheshatsang Y."/>
            <person name="Chuda L."/>
            <person name="Citroen M."/>
            <person name="Collymore A."/>
            <person name="Cooke P."/>
            <person name="Costello M."/>
            <person name="D'Aco K."/>
            <person name="Daza R."/>
            <person name="De Haan G."/>
            <person name="DeGray S."/>
            <person name="DeMaso C."/>
            <person name="Dhargay N."/>
            <person name="Dooley K."/>
            <person name="Dooley E."/>
            <person name="Doricent M."/>
            <person name="Dorje P."/>
            <person name="Dorjee K."/>
            <person name="Dupes A."/>
            <person name="Elong R."/>
            <person name="Falk J."/>
            <person name="Farina A."/>
            <person name="Faro S."/>
            <person name="Ferguson D."/>
            <person name="Fisher S."/>
            <person name="Foley C.D."/>
            <person name="Franke A."/>
            <person name="Friedrich D."/>
            <person name="Gadbois L."/>
            <person name="Gearin G."/>
            <person name="Gearin C.R."/>
            <person name="Giannoukos G."/>
            <person name="Goode T."/>
            <person name="Graham J."/>
            <person name="Grandbois E."/>
            <person name="Grewal S."/>
            <person name="Gyaltsen K."/>
            <person name="Hafez N."/>
            <person name="Hagos B."/>
            <person name="Hall J."/>
            <person name="Henson C."/>
            <person name="Hollinger A."/>
            <person name="Honan T."/>
            <person name="Huard M.D."/>
            <person name="Hughes L."/>
            <person name="Hurhula B."/>
            <person name="Husby M.E."/>
            <person name="Kamat A."/>
            <person name="Kanga B."/>
            <person name="Kashin S."/>
            <person name="Khazanovich D."/>
            <person name="Kisner P."/>
            <person name="Lance K."/>
            <person name="Lara M."/>
            <person name="Lee W."/>
            <person name="Lennon N."/>
            <person name="Letendre F."/>
            <person name="LeVine R."/>
            <person name="Lipovsky A."/>
            <person name="Liu X."/>
            <person name="Liu J."/>
            <person name="Liu S."/>
            <person name="Lokyitsang T."/>
            <person name="Lokyitsang Y."/>
            <person name="Lubonja R."/>
            <person name="Lui A."/>
            <person name="MacDonald P."/>
            <person name="Magnisalis V."/>
            <person name="Maru K."/>
            <person name="Matthews C."/>
            <person name="McCusker W."/>
            <person name="McDonough S."/>
            <person name="Mehta T."/>
            <person name="Meldrim J."/>
            <person name="Meneus L."/>
            <person name="Mihai O."/>
            <person name="Mihalev A."/>
            <person name="Mihova T."/>
            <person name="Mittelman R."/>
            <person name="Mlenga V."/>
            <person name="Montmayeur A."/>
            <person name="Mulrain L."/>
            <person name="Navidi A."/>
            <person name="Naylor J."/>
            <person name="Negash T."/>
            <person name="Nguyen T."/>
            <person name="Nguyen N."/>
            <person name="Nicol R."/>
            <person name="Norbu C."/>
            <person name="Norbu N."/>
            <person name="Novod N."/>
            <person name="O'Neill B."/>
            <person name="Osman S."/>
            <person name="Markiewicz E."/>
            <person name="Oyono O.L."/>
            <person name="Patti C."/>
            <person name="Phunkhang P."/>
            <person name="Pierre F."/>
            <person name="Priest M."/>
            <person name="Raghuraman S."/>
            <person name="Rege F."/>
            <person name="Reyes R."/>
            <person name="Rise C."/>
            <person name="Rogov P."/>
            <person name="Ross K."/>
            <person name="Ryan E."/>
            <person name="Settipalli S."/>
            <person name="Shea T."/>
            <person name="Sherpa N."/>
            <person name="Shi L."/>
            <person name="Shih D."/>
            <person name="Sparrow T."/>
            <person name="Spaulding J."/>
            <person name="Stalker J."/>
            <person name="Stange-Thomann N."/>
            <person name="Stavropoulos S."/>
            <person name="Stone C."/>
            <person name="Strader C."/>
            <person name="Tesfaye S."/>
            <person name="Thomson T."/>
            <person name="Thoulutsang Y."/>
            <person name="Thoulutsang D."/>
            <person name="Topham K."/>
            <person name="Topping I."/>
            <person name="Tsamla T."/>
            <person name="Vassiliev H."/>
            <person name="Vo A."/>
            <person name="Wangchuk T."/>
            <person name="Wangdi T."/>
            <person name="Weiand M."/>
            <person name="Wilkinson J."/>
            <person name="Wilson A."/>
            <person name="Yadav S."/>
            <person name="Young G."/>
            <person name="Yu Q."/>
            <person name="Zembek L."/>
            <person name="Zhong D."/>
            <person name="Zimmer A."/>
            <person name="Zwirko Z."/>
            <person name="Jaffe D.B."/>
            <person name="Alvarez P."/>
            <person name="Brockman W."/>
            <person name="Butler J."/>
            <person name="Chin C."/>
            <person name="Gnerre S."/>
            <person name="Grabherr M."/>
            <person name="Kleber M."/>
            <person name="Mauceli E."/>
            <person name="MacCallum I."/>
        </authorList>
    </citation>
    <scope>NUCLEOTIDE SEQUENCE [LARGE SCALE GENOMIC DNA]</scope>
    <source>
        <strain evidence="3">Tai18E2</strain>
        <strain evidence="5">Tai18E2 / Tucson 14021-0261.01</strain>
    </source>
</reference>
<keyword evidence="1" id="KW-0732">Signal</keyword>
<dbReference type="OMA" id="ANCAYLY"/>
<dbReference type="eggNOG" id="KOG4297">
    <property type="taxonomic scope" value="Eukaryota"/>
</dbReference>
<proteinExistence type="predicted"/>
<dbReference type="EMBL" id="CM000157">
    <property type="protein sequence ID" value="KRJ97045.1"/>
    <property type="molecule type" value="Genomic_DNA"/>
</dbReference>
<dbReference type="Pfam" id="PF00059">
    <property type="entry name" value="Lectin_C"/>
    <property type="match status" value="1"/>
</dbReference>
<sequence length="249" mass="28873">MFKYATYFLYLFVLWDPQEAQENSCPKVPLSERIKQRGEFSLVDFNTLMNSILKNPHKEVLGKIEGHVGHTVNKIKSLESVSLNQSKALLDDWEMQSKLEYLDAALQNANKALHCSLENNKVMSTGKPPPEFQKLGSRYFYIERHVRQNWFDAAGKCRGMGGHLATPQDEDELYLIRKQLVARWYWLDISNLVNKHQYISLACGKEVSYLKWRDGEPKKSSNANCAYLYAGDYYTYQCNDRNFFICQAA</sequence>
<dbReference type="InterPro" id="IPR001304">
    <property type="entry name" value="C-type_lectin-like"/>
</dbReference>
<name>B4P2W0_DROYA</name>
<dbReference type="InterPro" id="IPR016186">
    <property type="entry name" value="C-type_lectin-like/link_sf"/>
</dbReference>
<dbReference type="CDD" id="cd00037">
    <property type="entry name" value="CLECT"/>
    <property type="match status" value="1"/>
</dbReference>
<accession>B4P2W0</accession>
<feature type="signal peptide" evidence="1">
    <location>
        <begin position="1"/>
        <end position="20"/>
    </location>
</feature>
<dbReference type="PANTHER" id="PTHR22803">
    <property type="entry name" value="MANNOSE, PHOSPHOLIPASE, LECTIN RECEPTOR RELATED"/>
    <property type="match status" value="1"/>
</dbReference>
<dbReference type="Gene3D" id="3.10.100.10">
    <property type="entry name" value="Mannose-Binding Protein A, subunit A"/>
    <property type="match status" value="1"/>
</dbReference>
<dbReference type="InterPro" id="IPR016187">
    <property type="entry name" value="CTDL_fold"/>
</dbReference>
<evidence type="ECO:0000313" key="3">
    <source>
        <dbReference type="EMBL" id="EDW87167.1"/>
    </source>
</evidence>
<keyword evidence="5" id="KW-1185">Reference proteome</keyword>
<organism evidence="3 5">
    <name type="scientific">Drosophila yakuba</name>
    <name type="common">Fruit fly</name>
    <dbReference type="NCBI Taxonomy" id="7245"/>
    <lineage>
        <taxon>Eukaryota</taxon>
        <taxon>Metazoa</taxon>
        <taxon>Ecdysozoa</taxon>
        <taxon>Arthropoda</taxon>
        <taxon>Hexapoda</taxon>
        <taxon>Insecta</taxon>
        <taxon>Pterygota</taxon>
        <taxon>Neoptera</taxon>
        <taxon>Endopterygota</taxon>
        <taxon>Diptera</taxon>
        <taxon>Brachycera</taxon>
        <taxon>Muscomorpha</taxon>
        <taxon>Ephydroidea</taxon>
        <taxon>Drosophilidae</taxon>
        <taxon>Drosophila</taxon>
        <taxon>Sophophora</taxon>
    </lineage>
</organism>
<reference evidence="3 5" key="3">
    <citation type="journal article" date="2007" name="PLoS Biol.">
        <title>Principles of genome evolution in the Drosophila melanogaster species group.</title>
        <authorList>
            <person name="Ranz J.M."/>
            <person name="Maurin D."/>
            <person name="Chan Y.S."/>
            <person name="von Grotthuss M."/>
            <person name="Hillier L.W."/>
            <person name="Roote J."/>
            <person name="Ashburner M."/>
            <person name="Bergman C.M."/>
        </authorList>
    </citation>
    <scope>NUCLEOTIDE SEQUENCE [LARGE SCALE GENOMIC DNA]</scope>
    <source>
        <strain evidence="3">Tai18E2</strain>
        <strain evidence="5">Tai18E2 / Tucson 14021-0261.01</strain>
    </source>
</reference>
<feature type="domain" description="C-type lectin" evidence="2">
    <location>
        <begin position="135"/>
        <end position="247"/>
    </location>
</feature>
<evidence type="ECO:0000313" key="5">
    <source>
        <dbReference type="Proteomes" id="UP000002282"/>
    </source>
</evidence>
<dbReference type="OrthoDB" id="7357196at2759"/>
<dbReference type="PROSITE" id="PS50041">
    <property type="entry name" value="C_TYPE_LECTIN_2"/>
    <property type="match status" value="1"/>
</dbReference>
<gene>
    <name evidence="3" type="primary">Dyak\GE15974</name>
    <name evidence="3" type="ORF">Dyak_GE15974</name>
</gene>